<protein>
    <submittedName>
        <fullName evidence="2">Uncharacterized protein</fullName>
    </submittedName>
</protein>
<organism evidence="2">
    <name type="scientific">uncultured marine virus</name>
    <dbReference type="NCBI Taxonomy" id="186617"/>
    <lineage>
        <taxon>Viruses</taxon>
        <taxon>environmental samples</taxon>
    </lineage>
</organism>
<evidence type="ECO:0000256" key="1">
    <source>
        <dbReference type="SAM" id="MobiDB-lite"/>
    </source>
</evidence>
<proteinExistence type="predicted"/>
<sequence length="332" mass="35796">MGTTLKQNGKLTAAGRAELAKGKKRSSSKKAKRDPAVLHLRYEVTNSGTAGTETSHFICLAKDLSMVNRRLYRQGRDYHVKKISIVSSNTPNSGNRISASVIPGGWVSRQAWKRGFNVWRKMDRNASANLSGDILGTWSDFKVYMTNDMRGGTKLTPIDNGGTAYLQDEWRYTDFVSPDGTTSSDSFEIYMMGNHNGVPGAWNAVSLIKSYGESRATVSPGDPNVPSVASDDPLVNIFDDGTQVDEVINLMEASNDFPPYSIAEYPGGQLSGPKPIIVGDTTIVDGRATIGGFHALCGLIELETKSALASDTFSVLVELAPGSYRGVSADVI</sequence>
<accession>S4TFD2</accession>
<feature type="compositionally biased region" description="Polar residues" evidence="1">
    <location>
        <begin position="1"/>
        <end position="10"/>
    </location>
</feature>
<feature type="region of interest" description="Disordered" evidence="1">
    <location>
        <begin position="1"/>
        <end position="34"/>
    </location>
</feature>
<name>S4TFD2_9VIRU</name>
<reference evidence="2" key="1">
    <citation type="journal article" date="2013" name="ISME J.">
        <title>Previously unknown and highly divergent ssDNA viruses populate the oceans.</title>
        <authorList>
            <person name="Labonte J.M."/>
            <person name="Suttle C.A."/>
        </authorList>
    </citation>
    <scope>NUCLEOTIDE SEQUENCE</scope>
</reference>
<evidence type="ECO:0000313" key="2">
    <source>
        <dbReference type="EMBL" id="AGA18432.1"/>
    </source>
</evidence>
<feature type="compositionally biased region" description="Basic residues" evidence="1">
    <location>
        <begin position="22"/>
        <end position="32"/>
    </location>
</feature>
<dbReference type="EMBL" id="JX904542">
    <property type="protein sequence ID" value="AGA18432.1"/>
    <property type="molecule type" value="Genomic_DNA"/>
</dbReference>